<evidence type="ECO:0000259" key="12">
    <source>
        <dbReference type="Pfam" id="PF04963"/>
    </source>
</evidence>
<evidence type="ECO:0000256" key="2">
    <source>
        <dbReference type="ARBA" id="ARBA00022478"/>
    </source>
</evidence>
<gene>
    <name evidence="13" type="primary">rpoN2</name>
    <name evidence="13" type="ORF">GCM10010994_02170</name>
</gene>
<comment type="function">
    <text evidence="9">Sigma factors are initiation factors that promote the attachment of RNA polymerase to specific initiation sites and are then released.</text>
</comment>
<dbReference type="PANTHER" id="PTHR32248:SF4">
    <property type="entry name" value="RNA POLYMERASE SIGMA-54 FACTOR"/>
    <property type="match status" value="1"/>
</dbReference>
<dbReference type="GO" id="GO:0000428">
    <property type="term" value="C:DNA-directed RNA polymerase complex"/>
    <property type="evidence" value="ECO:0007669"/>
    <property type="project" value="UniProtKB-KW"/>
</dbReference>
<dbReference type="PROSITE" id="PS00717">
    <property type="entry name" value="SIGMA54_1"/>
    <property type="match status" value="1"/>
</dbReference>
<evidence type="ECO:0000256" key="7">
    <source>
        <dbReference type="ARBA" id="ARBA00023125"/>
    </source>
</evidence>
<keyword evidence="8 9" id="KW-0804">Transcription</keyword>
<dbReference type="NCBIfam" id="TIGR02395">
    <property type="entry name" value="rpoN_sigma"/>
    <property type="match status" value="1"/>
</dbReference>
<dbReference type="PIRSF" id="PIRSF000774">
    <property type="entry name" value="RpoN"/>
    <property type="match status" value="1"/>
</dbReference>
<evidence type="ECO:0000259" key="11">
    <source>
        <dbReference type="Pfam" id="PF04552"/>
    </source>
</evidence>
<reference evidence="13" key="2">
    <citation type="submission" date="2020-09" db="EMBL/GenBank/DDBJ databases">
        <authorList>
            <person name="Sun Q."/>
            <person name="Zhou Y."/>
        </authorList>
    </citation>
    <scope>NUCLEOTIDE SEQUENCE</scope>
    <source>
        <strain evidence="13">CGMCC 1.12919</strain>
    </source>
</reference>
<evidence type="ECO:0000256" key="6">
    <source>
        <dbReference type="ARBA" id="ARBA00023082"/>
    </source>
</evidence>
<dbReference type="Pfam" id="PF00309">
    <property type="entry name" value="Sigma54_AID"/>
    <property type="match status" value="1"/>
</dbReference>
<evidence type="ECO:0000256" key="8">
    <source>
        <dbReference type="ARBA" id="ARBA00023163"/>
    </source>
</evidence>
<evidence type="ECO:0000256" key="10">
    <source>
        <dbReference type="SAM" id="MobiDB-lite"/>
    </source>
</evidence>
<dbReference type="Pfam" id="PF04552">
    <property type="entry name" value="Sigma54_DBD"/>
    <property type="match status" value="1"/>
</dbReference>
<dbReference type="RefSeq" id="WP_188607282.1">
    <property type="nucleotide sequence ID" value="NZ_BMGG01000001.1"/>
</dbReference>
<dbReference type="GO" id="GO:0016779">
    <property type="term" value="F:nucleotidyltransferase activity"/>
    <property type="evidence" value="ECO:0007669"/>
    <property type="project" value="UniProtKB-KW"/>
</dbReference>
<evidence type="ECO:0000256" key="5">
    <source>
        <dbReference type="ARBA" id="ARBA00023015"/>
    </source>
</evidence>
<evidence type="ECO:0000256" key="9">
    <source>
        <dbReference type="PIRNR" id="PIRNR000774"/>
    </source>
</evidence>
<feature type="domain" description="RNA polymerase sigma factor 54 DNA-binding" evidence="11">
    <location>
        <begin position="346"/>
        <end position="505"/>
    </location>
</feature>
<organism evidence="13 14">
    <name type="scientific">Chelatococcus reniformis</name>
    <dbReference type="NCBI Taxonomy" id="1494448"/>
    <lineage>
        <taxon>Bacteria</taxon>
        <taxon>Pseudomonadati</taxon>
        <taxon>Pseudomonadota</taxon>
        <taxon>Alphaproteobacteria</taxon>
        <taxon>Hyphomicrobiales</taxon>
        <taxon>Chelatococcaceae</taxon>
        <taxon>Chelatococcus</taxon>
    </lineage>
</organism>
<keyword evidence="5 9" id="KW-0805">Transcription regulation</keyword>
<feature type="domain" description="RNA polymerase sigma factor 54 core-binding" evidence="12">
    <location>
        <begin position="146"/>
        <end position="331"/>
    </location>
</feature>
<dbReference type="InterPro" id="IPR038709">
    <property type="entry name" value="RpoN_core-bd_sf"/>
</dbReference>
<accession>A0A916TWL7</accession>
<dbReference type="AlphaFoldDB" id="A0A916TWL7"/>
<dbReference type="Gene3D" id="1.10.10.1330">
    <property type="entry name" value="RNA polymerase sigma-54 factor, core-binding domain"/>
    <property type="match status" value="1"/>
</dbReference>
<dbReference type="PROSITE" id="PS00718">
    <property type="entry name" value="SIGMA54_2"/>
    <property type="match status" value="1"/>
</dbReference>
<dbReference type="GO" id="GO:0003677">
    <property type="term" value="F:DNA binding"/>
    <property type="evidence" value="ECO:0007669"/>
    <property type="project" value="UniProtKB-KW"/>
</dbReference>
<dbReference type="NCBIfam" id="NF009118">
    <property type="entry name" value="PRK12469.1"/>
    <property type="match status" value="1"/>
</dbReference>
<dbReference type="GO" id="GO:0016987">
    <property type="term" value="F:sigma factor activity"/>
    <property type="evidence" value="ECO:0007669"/>
    <property type="project" value="UniProtKB-KW"/>
</dbReference>
<evidence type="ECO:0000256" key="1">
    <source>
        <dbReference type="ARBA" id="ARBA00008798"/>
    </source>
</evidence>
<dbReference type="PRINTS" id="PR00045">
    <property type="entry name" value="SIGMA54FCT"/>
</dbReference>
<dbReference type="GO" id="GO:0006352">
    <property type="term" value="P:DNA-templated transcription initiation"/>
    <property type="evidence" value="ECO:0007669"/>
    <property type="project" value="InterPro"/>
</dbReference>
<keyword evidence="7 9" id="KW-0238">DNA-binding</keyword>
<sequence length="518" mass="56574">MALSHRMEVRQAQSLVMTPQLLQAIKLLQLSHLELASYVDAELERNPFLERNDGDTPAETPPGAEPQAAEAVPETAESWYSQDLEVSRDSMEAKLGTGLENVFEDDGPVRASAGAAAEDGLSVSTPLWSGAQGGGSFEGGESDTMATLSAEVDLHSHLMRQLELITTDQRQRLIGSFLIDAIDEAGYLEEDLVGLAERLAIPLAAAEEVLNLVQGLEPAGVGARTLAECLALQLKEQNRLDPAMQALLERLDLVARRDLAALKRLCGVDDEDLADMLVEIKRLDPKPGRAFGAAPVETLVPDVFVRAALDGSWLIELNTDTLPRVLVNQVYYAKVARAAKSDTDKSFLSDSLQSANWLTRSLEQRAKTILKVASEIVRQQDGFFARGVAYLRPLNLKTIADAIGMHESTVSRVTSNKSIGTSRGTFEMKYFFSASIASTPGGEAHSAEAVRHRIRRMIETERASDVLSDDAIVRKLRDDGIDIARRTVAKYRESLRIPSSVERRREKLEAMGTAAASR</sequence>
<comment type="caution">
    <text evidence="13">The sequence shown here is derived from an EMBL/GenBank/DDBJ whole genome shotgun (WGS) entry which is preliminary data.</text>
</comment>
<keyword evidence="4 9" id="KW-0548">Nucleotidyltransferase</keyword>
<dbReference type="Pfam" id="PF04963">
    <property type="entry name" value="Sigma54_CBD"/>
    <property type="match status" value="1"/>
</dbReference>
<keyword evidence="2 9" id="KW-0240">DNA-directed RNA polymerase</keyword>
<evidence type="ECO:0000313" key="14">
    <source>
        <dbReference type="Proteomes" id="UP000637002"/>
    </source>
</evidence>
<dbReference type="Proteomes" id="UP000637002">
    <property type="component" value="Unassembled WGS sequence"/>
</dbReference>
<keyword evidence="3 9" id="KW-0808">Transferase</keyword>
<dbReference type="NCBIfam" id="NF004596">
    <property type="entry name" value="PRK05932.1-3"/>
    <property type="match status" value="1"/>
</dbReference>
<evidence type="ECO:0000313" key="13">
    <source>
        <dbReference type="EMBL" id="GGC46603.1"/>
    </source>
</evidence>
<dbReference type="EMBL" id="BMGG01000001">
    <property type="protein sequence ID" value="GGC46603.1"/>
    <property type="molecule type" value="Genomic_DNA"/>
</dbReference>
<name>A0A916TWL7_9HYPH</name>
<protein>
    <recommendedName>
        <fullName evidence="9">RNA polymerase sigma-54 factor</fullName>
    </recommendedName>
</protein>
<dbReference type="PROSITE" id="PS50044">
    <property type="entry name" value="SIGMA54_3"/>
    <property type="match status" value="1"/>
</dbReference>
<dbReference type="InterPro" id="IPR000394">
    <property type="entry name" value="RNA_pol_sigma_54"/>
</dbReference>
<comment type="similarity">
    <text evidence="1 9">Belongs to the sigma-54 factor family.</text>
</comment>
<dbReference type="GO" id="GO:0001216">
    <property type="term" value="F:DNA-binding transcription activator activity"/>
    <property type="evidence" value="ECO:0007669"/>
    <property type="project" value="InterPro"/>
</dbReference>
<evidence type="ECO:0000256" key="3">
    <source>
        <dbReference type="ARBA" id="ARBA00022679"/>
    </source>
</evidence>
<feature type="region of interest" description="Disordered" evidence="10">
    <location>
        <begin position="46"/>
        <end position="78"/>
    </location>
</feature>
<dbReference type="PANTHER" id="PTHR32248">
    <property type="entry name" value="RNA POLYMERASE SIGMA-54 FACTOR"/>
    <property type="match status" value="1"/>
</dbReference>
<dbReference type="InterPro" id="IPR007046">
    <property type="entry name" value="RNA_pol_sigma_54_core-bd"/>
</dbReference>
<dbReference type="InterPro" id="IPR007634">
    <property type="entry name" value="RNA_pol_sigma_54_DNA-bd"/>
</dbReference>
<keyword evidence="6 9" id="KW-0731">Sigma factor</keyword>
<evidence type="ECO:0000256" key="4">
    <source>
        <dbReference type="ARBA" id="ARBA00022695"/>
    </source>
</evidence>
<reference evidence="13" key="1">
    <citation type="journal article" date="2014" name="Int. J. Syst. Evol. Microbiol.">
        <title>Complete genome sequence of Corynebacterium casei LMG S-19264T (=DSM 44701T), isolated from a smear-ripened cheese.</title>
        <authorList>
            <consortium name="US DOE Joint Genome Institute (JGI-PGF)"/>
            <person name="Walter F."/>
            <person name="Albersmeier A."/>
            <person name="Kalinowski J."/>
            <person name="Ruckert C."/>
        </authorList>
    </citation>
    <scope>NUCLEOTIDE SEQUENCE</scope>
    <source>
        <strain evidence="13">CGMCC 1.12919</strain>
    </source>
</reference>
<keyword evidence="14" id="KW-1185">Reference proteome</keyword>
<proteinExistence type="inferred from homology"/>
<dbReference type="Gene3D" id="1.10.10.60">
    <property type="entry name" value="Homeodomain-like"/>
    <property type="match status" value="1"/>
</dbReference>